<dbReference type="InterPro" id="IPR021858">
    <property type="entry name" value="Fun_TF"/>
</dbReference>
<name>A0A8H4JP41_9HYPO</name>
<organism evidence="2 3">
    <name type="scientific">Fusarium austroafricanum</name>
    <dbReference type="NCBI Taxonomy" id="2364996"/>
    <lineage>
        <taxon>Eukaryota</taxon>
        <taxon>Fungi</taxon>
        <taxon>Dikarya</taxon>
        <taxon>Ascomycota</taxon>
        <taxon>Pezizomycotina</taxon>
        <taxon>Sordariomycetes</taxon>
        <taxon>Hypocreomycetidae</taxon>
        <taxon>Hypocreales</taxon>
        <taxon>Nectriaceae</taxon>
        <taxon>Fusarium</taxon>
        <taxon>Fusarium concolor species complex</taxon>
    </lineage>
</organism>
<evidence type="ECO:0000313" key="3">
    <source>
        <dbReference type="Proteomes" id="UP000605986"/>
    </source>
</evidence>
<keyword evidence="1" id="KW-0539">Nucleus</keyword>
<dbReference type="EMBL" id="JAADJG010000810">
    <property type="protein sequence ID" value="KAF4436312.1"/>
    <property type="molecule type" value="Genomic_DNA"/>
</dbReference>
<proteinExistence type="predicted"/>
<dbReference type="Proteomes" id="UP000605986">
    <property type="component" value="Unassembled WGS sequence"/>
</dbReference>
<dbReference type="AlphaFoldDB" id="A0A8H4JP41"/>
<reference evidence="2" key="1">
    <citation type="submission" date="2020-01" db="EMBL/GenBank/DDBJ databases">
        <title>Identification and distribution of gene clusters putatively required for synthesis of sphingolipid metabolism inhibitors in phylogenetically diverse species of the filamentous fungus Fusarium.</title>
        <authorList>
            <person name="Kim H.-S."/>
            <person name="Busman M."/>
            <person name="Brown D.W."/>
            <person name="Divon H."/>
            <person name="Uhlig S."/>
            <person name="Proctor R.H."/>
        </authorList>
    </citation>
    <scope>NUCLEOTIDE SEQUENCE</scope>
    <source>
        <strain evidence="2">NRRL 53441</strain>
    </source>
</reference>
<evidence type="ECO:0000256" key="1">
    <source>
        <dbReference type="ARBA" id="ARBA00023242"/>
    </source>
</evidence>
<gene>
    <name evidence="2" type="ORF">F53441_13293</name>
</gene>
<protein>
    <submittedName>
        <fullName evidence="2">Uncharacterized protein</fullName>
    </submittedName>
</protein>
<dbReference type="OrthoDB" id="3862662at2759"/>
<dbReference type="Pfam" id="PF11951">
    <property type="entry name" value="Fungal_trans_2"/>
    <property type="match status" value="1"/>
</dbReference>
<keyword evidence="3" id="KW-1185">Reference proteome</keyword>
<accession>A0A8H4JP41</accession>
<sequence length="265" mass="30184">MFTPNSTDWKLHLNAIRTGLQRYDLGSNQQEVVSQFFVEELCYLEAFGSISSFSSIPRCQPAITQYPVSDDHFRGFTELLHEITASERNMHHANQIDKSICDDMSIWTDKLTATYDSACVFIDLTPSQDITTQMGLKAVLKAQYYACMVYSYQALATQEERDAIIPSLINCLDKEVSFITAWPAQAVFHDISFPLFILGSECRSESEKQMLIESLFSQYIAETGFSCNIAVLQFLREFWSAAGATENWIQYARENEETIAPFIVF</sequence>
<comment type="caution">
    <text evidence="2">The sequence shown here is derived from an EMBL/GenBank/DDBJ whole genome shotgun (WGS) entry which is preliminary data.</text>
</comment>
<evidence type="ECO:0000313" key="2">
    <source>
        <dbReference type="EMBL" id="KAF4436312.1"/>
    </source>
</evidence>